<accession>A0A2P2PLG5</accession>
<reference evidence="1" key="1">
    <citation type="submission" date="2018-02" db="EMBL/GenBank/DDBJ databases">
        <title>Rhizophora mucronata_Transcriptome.</title>
        <authorList>
            <person name="Meera S.P."/>
            <person name="Sreeshan A."/>
            <person name="Augustine A."/>
        </authorList>
    </citation>
    <scope>NUCLEOTIDE SEQUENCE</scope>
    <source>
        <tissue evidence="1">Leaf</tissue>
    </source>
</reference>
<dbReference type="EMBL" id="GGEC01075120">
    <property type="protein sequence ID" value="MBX55604.1"/>
    <property type="molecule type" value="Transcribed_RNA"/>
</dbReference>
<proteinExistence type="predicted"/>
<evidence type="ECO:0000313" key="1">
    <source>
        <dbReference type="EMBL" id="MBX55604.1"/>
    </source>
</evidence>
<name>A0A2P2PLG5_RHIMU</name>
<dbReference type="AlphaFoldDB" id="A0A2P2PLG5"/>
<sequence length="27" mass="3012">MLRKNLIISLLALFLVVLAYTFGSVIC</sequence>
<protein>
    <submittedName>
        <fullName evidence="1">Uncharacterized protein</fullName>
    </submittedName>
</protein>
<organism evidence="1">
    <name type="scientific">Rhizophora mucronata</name>
    <name type="common">Asiatic mangrove</name>
    <dbReference type="NCBI Taxonomy" id="61149"/>
    <lineage>
        <taxon>Eukaryota</taxon>
        <taxon>Viridiplantae</taxon>
        <taxon>Streptophyta</taxon>
        <taxon>Embryophyta</taxon>
        <taxon>Tracheophyta</taxon>
        <taxon>Spermatophyta</taxon>
        <taxon>Magnoliopsida</taxon>
        <taxon>eudicotyledons</taxon>
        <taxon>Gunneridae</taxon>
        <taxon>Pentapetalae</taxon>
        <taxon>rosids</taxon>
        <taxon>fabids</taxon>
        <taxon>Malpighiales</taxon>
        <taxon>Rhizophoraceae</taxon>
        <taxon>Rhizophora</taxon>
    </lineage>
</organism>